<evidence type="ECO:0000313" key="2">
    <source>
        <dbReference type="EMBL" id="EKF38271.1"/>
    </source>
</evidence>
<keyword evidence="3" id="KW-1185">Reference proteome</keyword>
<dbReference type="InterPro" id="IPR016024">
    <property type="entry name" value="ARM-type_fold"/>
</dbReference>
<feature type="domain" description="MROH2B-like N-terminal HEAT-repeats" evidence="1">
    <location>
        <begin position="32"/>
        <end position="246"/>
    </location>
</feature>
<dbReference type="OrthoDB" id="276027at2759"/>
<dbReference type="Proteomes" id="UP000007350">
    <property type="component" value="Unassembled WGS sequence"/>
</dbReference>
<dbReference type="Pfam" id="PF23221">
    <property type="entry name" value="HEAT_MROH2B_1st"/>
    <property type="match status" value="1"/>
</dbReference>
<dbReference type="AlphaFoldDB" id="K2NTB1"/>
<organism evidence="2 3">
    <name type="scientific">Trypanosoma cruzi marinkellei</name>
    <dbReference type="NCBI Taxonomy" id="85056"/>
    <lineage>
        <taxon>Eukaryota</taxon>
        <taxon>Discoba</taxon>
        <taxon>Euglenozoa</taxon>
        <taxon>Kinetoplastea</taxon>
        <taxon>Metakinetoplastina</taxon>
        <taxon>Trypanosomatida</taxon>
        <taxon>Trypanosomatidae</taxon>
        <taxon>Trypanosoma</taxon>
        <taxon>Schizotrypanum</taxon>
    </lineage>
</organism>
<dbReference type="Gene3D" id="1.25.10.10">
    <property type="entry name" value="Leucine-rich Repeat Variant"/>
    <property type="match status" value="1"/>
</dbReference>
<dbReference type="InterPro" id="IPR056282">
    <property type="entry name" value="MROH2B-like_N_HEAT"/>
</dbReference>
<gene>
    <name evidence="2" type="ORF">MOQ_001521</name>
</gene>
<name>K2NTB1_TRYCR</name>
<evidence type="ECO:0000313" key="3">
    <source>
        <dbReference type="Proteomes" id="UP000007350"/>
    </source>
</evidence>
<reference evidence="2 3" key="1">
    <citation type="journal article" date="2012" name="BMC Genomics">
        <title>Comparative genomic analysis of human infective Trypanosoma cruzi lineages with the bat-restricted subspecies T. cruzi marinkellei.</title>
        <authorList>
            <person name="Franzen O."/>
            <person name="Talavera-Lopez C."/>
            <person name="Ochaya S."/>
            <person name="Butler C.E."/>
            <person name="Messenger L.A."/>
            <person name="Lewis M.D."/>
            <person name="Llewellyn M.S."/>
            <person name="Marinkelle C.J."/>
            <person name="Tyler K.M."/>
            <person name="Miles M.A."/>
            <person name="Andersson B."/>
        </authorList>
    </citation>
    <scope>NUCLEOTIDE SEQUENCE [LARGE SCALE GENOMIC DNA]</scope>
    <source>
        <strain evidence="2 3">B7</strain>
    </source>
</reference>
<accession>K2NTB1</accession>
<protein>
    <recommendedName>
        <fullName evidence="1">MROH2B-like N-terminal HEAT-repeats domain-containing protein</fullName>
    </recommendedName>
</protein>
<dbReference type="InterPro" id="IPR011989">
    <property type="entry name" value="ARM-like"/>
</dbReference>
<proteinExistence type="predicted"/>
<sequence>MKTAAELCLAALIENVGSGGPNFRREAIGAIAKLSENGASAVLRFCVTWLTEHGVNSTPVMQRCGVVCAMATIVEGVGDAGLPKGEAIALLQCGIREMTVNSDLTSELSQEALRLVVGLCVMFPAEGCRELLSSLGDNTLPHLFLLLAISHLAEKVPECILPYVKEFLTRLLPPLGIAKQDNHRMLLSRACGSLAEALVRMHFDASNALEEYNDLMYSTLNFFLGDYSRCNERRVRTLVVYAIGCVFGVCGDEKRVELAGKVAPLVIYGVRRERGHDVLFPLRGLSGFFRTLRMGCALLYGHLWRGHFNPSCRHWSISVQKM</sequence>
<dbReference type="EMBL" id="AHKC01006551">
    <property type="protein sequence ID" value="EKF38271.1"/>
    <property type="molecule type" value="Genomic_DNA"/>
</dbReference>
<dbReference type="SUPFAM" id="SSF48371">
    <property type="entry name" value="ARM repeat"/>
    <property type="match status" value="1"/>
</dbReference>
<evidence type="ECO:0000259" key="1">
    <source>
        <dbReference type="Pfam" id="PF23221"/>
    </source>
</evidence>
<comment type="caution">
    <text evidence="2">The sequence shown here is derived from an EMBL/GenBank/DDBJ whole genome shotgun (WGS) entry which is preliminary data.</text>
</comment>